<dbReference type="STRING" id="697329.Rumal_0179"/>
<reference evidence="1 2" key="1">
    <citation type="journal article" date="2011" name="J. Bacteriol.">
        <title>Complete genome of the cellulolytic ruminal bacterium Ruminococcus albus 7.</title>
        <authorList>
            <person name="Suen G."/>
            <person name="Stevenson D.M."/>
            <person name="Bruce D.C."/>
            <person name="Chertkov O."/>
            <person name="Copeland A."/>
            <person name="Cheng J.F."/>
            <person name="Detter C."/>
            <person name="Detter J.C."/>
            <person name="Goodwin L.A."/>
            <person name="Han C.S."/>
            <person name="Hauser L.J."/>
            <person name="Ivanova N.N."/>
            <person name="Kyrpides N.C."/>
            <person name="Land M.L."/>
            <person name="Lapidus A."/>
            <person name="Lucas S."/>
            <person name="Ovchinnikova G."/>
            <person name="Pitluck S."/>
            <person name="Tapia R."/>
            <person name="Woyke T."/>
            <person name="Boyum J."/>
            <person name="Mead D."/>
            <person name="Weimer P.J."/>
        </authorList>
    </citation>
    <scope>NUCLEOTIDE SEQUENCE [LARGE SCALE GENOMIC DNA]</scope>
    <source>
        <strain evidence="2">ATCC 27210 / DSM 20455 / JCM 14654 / NCDO 2250 / 7</strain>
    </source>
</reference>
<dbReference type="HOGENOM" id="CLU_2195011_0_0_9"/>
<dbReference type="RefSeq" id="WP_013496928.1">
    <property type="nucleotide sequence ID" value="NZ_JHYT01000003.1"/>
</dbReference>
<name>E6UCE4_RUMA7</name>
<dbReference type="EMBL" id="CP002403">
    <property type="protein sequence ID" value="ADU20736.1"/>
    <property type="molecule type" value="Genomic_DNA"/>
</dbReference>
<gene>
    <name evidence="1" type="ordered locus">Rumal_0179</name>
</gene>
<evidence type="ECO:0000313" key="1">
    <source>
        <dbReference type="EMBL" id="ADU20736.1"/>
    </source>
</evidence>
<protein>
    <submittedName>
        <fullName evidence="1">Uncharacterized protein</fullName>
    </submittedName>
</protein>
<dbReference type="AlphaFoldDB" id="E6UCE4"/>
<sequence length="108" mass="12281">MSALYIVPGAYAWFSNNKDRELNVTGNVRRTYFERGRGTADDPYVIARPLQLYYLAWLQDIGIFNQDIDNDDTIDTVYFELGNMNGQEANENMVIDMSGFTLPPIGTT</sequence>
<organism evidence="1 2">
    <name type="scientific">Ruminococcus albus (strain ATCC 27210 / DSM 20455 / JCM 14654 / NCDO 2250 / 7)</name>
    <dbReference type="NCBI Taxonomy" id="697329"/>
    <lineage>
        <taxon>Bacteria</taxon>
        <taxon>Bacillati</taxon>
        <taxon>Bacillota</taxon>
        <taxon>Clostridia</taxon>
        <taxon>Eubacteriales</taxon>
        <taxon>Oscillospiraceae</taxon>
        <taxon>Ruminococcus</taxon>
    </lineage>
</organism>
<dbReference type="Proteomes" id="UP000006919">
    <property type="component" value="Chromosome"/>
</dbReference>
<accession>E6UCE4</accession>
<proteinExistence type="predicted"/>
<dbReference type="KEGG" id="ral:Rumal_0179"/>
<evidence type="ECO:0000313" key="2">
    <source>
        <dbReference type="Proteomes" id="UP000006919"/>
    </source>
</evidence>